<reference evidence="1" key="1">
    <citation type="submission" date="2021-03" db="EMBL/GenBank/DDBJ databases">
        <title>Draft genome sequence of rust myrtle Austropuccinia psidii MF-1, a brazilian biotype.</title>
        <authorList>
            <person name="Quecine M.C."/>
            <person name="Pachon D.M.R."/>
            <person name="Bonatelli M.L."/>
            <person name="Correr F.H."/>
            <person name="Franceschini L.M."/>
            <person name="Leite T.F."/>
            <person name="Margarido G.R.A."/>
            <person name="Almeida C.A."/>
            <person name="Ferrarezi J.A."/>
            <person name="Labate C.A."/>
        </authorList>
    </citation>
    <scope>NUCLEOTIDE SEQUENCE</scope>
    <source>
        <strain evidence="1">MF-1</strain>
    </source>
</reference>
<proteinExistence type="predicted"/>
<evidence type="ECO:0008006" key="3">
    <source>
        <dbReference type="Google" id="ProtNLM"/>
    </source>
</evidence>
<sequence>MIQTLEDMMRIVCAYGLEFKVSDAFNHHWCTLIPAFELFYKNSIHASIGKTPAILGKGWNPKLSVYTLKIDLVDIHQNASSVKLLLNKESCNSNESMTDAFGYAKQKWDKVHNTTEFKVGDLILASTLKFENMKGQKKLKYSFEGPFIIKAFYGTDEVQVELTGELENKYPSFPVILINNGTSSKEELFPFRNETPLEVLPLDRIEEKNMLKVLKERSPKGRNERDYLVRYRNPQHEGEWLSESRISYPQNLLRTFRHERRPISQ</sequence>
<evidence type="ECO:0000313" key="2">
    <source>
        <dbReference type="Proteomes" id="UP000765509"/>
    </source>
</evidence>
<gene>
    <name evidence="1" type="ORF">O181_068958</name>
</gene>
<dbReference type="AlphaFoldDB" id="A0A9Q3F1C4"/>
<dbReference type="OrthoDB" id="74300at2759"/>
<name>A0A9Q3F1C4_9BASI</name>
<dbReference type="Proteomes" id="UP000765509">
    <property type="component" value="Unassembled WGS sequence"/>
</dbReference>
<evidence type="ECO:0000313" key="1">
    <source>
        <dbReference type="EMBL" id="MBW0529243.1"/>
    </source>
</evidence>
<protein>
    <recommendedName>
        <fullName evidence="3">Integrase catalytic domain-containing protein</fullName>
    </recommendedName>
</protein>
<accession>A0A9Q3F1C4</accession>
<comment type="caution">
    <text evidence="1">The sequence shown here is derived from an EMBL/GenBank/DDBJ whole genome shotgun (WGS) entry which is preliminary data.</text>
</comment>
<keyword evidence="2" id="KW-1185">Reference proteome</keyword>
<dbReference type="EMBL" id="AVOT02034983">
    <property type="protein sequence ID" value="MBW0529243.1"/>
    <property type="molecule type" value="Genomic_DNA"/>
</dbReference>
<organism evidence="1 2">
    <name type="scientific">Austropuccinia psidii MF-1</name>
    <dbReference type="NCBI Taxonomy" id="1389203"/>
    <lineage>
        <taxon>Eukaryota</taxon>
        <taxon>Fungi</taxon>
        <taxon>Dikarya</taxon>
        <taxon>Basidiomycota</taxon>
        <taxon>Pucciniomycotina</taxon>
        <taxon>Pucciniomycetes</taxon>
        <taxon>Pucciniales</taxon>
        <taxon>Sphaerophragmiaceae</taxon>
        <taxon>Austropuccinia</taxon>
    </lineage>
</organism>